<evidence type="ECO:0000313" key="1">
    <source>
        <dbReference type="EMBL" id="KAG8195547.1"/>
    </source>
</evidence>
<gene>
    <name evidence="1" type="ORF">JTE90_002173</name>
</gene>
<dbReference type="EMBL" id="JAFNEN010000084">
    <property type="protein sequence ID" value="KAG8195547.1"/>
    <property type="molecule type" value="Genomic_DNA"/>
</dbReference>
<reference evidence="1 2" key="1">
    <citation type="journal article" date="2022" name="Nat. Ecol. Evol.">
        <title>A masculinizing supergene underlies an exaggerated male reproductive morph in a spider.</title>
        <authorList>
            <person name="Hendrickx F."/>
            <person name="De Corte Z."/>
            <person name="Sonet G."/>
            <person name="Van Belleghem S.M."/>
            <person name="Kostlbacher S."/>
            <person name="Vangestel C."/>
        </authorList>
    </citation>
    <scope>NUCLEOTIDE SEQUENCE [LARGE SCALE GENOMIC DNA]</scope>
    <source>
        <strain evidence="1">W744_W776</strain>
    </source>
</reference>
<dbReference type="Proteomes" id="UP000827092">
    <property type="component" value="Unassembled WGS sequence"/>
</dbReference>
<accession>A0AAV6VGC4</accession>
<proteinExistence type="predicted"/>
<sequence length="95" mass="10371">MISVLLAAVPPTGVAHRYQEIPRGGGTLGISQTSYYLTPLYSMSSLTFPTSQSRLASGPSFALFLLLLVVAREPEAVALKTLIYQRIQLIKVMLF</sequence>
<organism evidence="1 2">
    <name type="scientific">Oedothorax gibbosus</name>
    <dbReference type="NCBI Taxonomy" id="931172"/>
    <lineage>
        <taxon>Eukaryota</taxon>
        <taxon>Metazoa</taxon>
        <taxon>Ecdysozoa</taxon>
        <taxon>Arthropoda</taxon>
        <taxon>Chelicerata</taxon>
        <taxon>Arachnida</taxon>
        <taxon>Araneae</taxon>
        <taxon>Araneomorphae</taxon>
        <taxon>Entelegynae</taxon>
        <taxon>Araneoidea</taxon>
        <taxon>Linyphiidae</taxon>
        <taxon>Erigoninae</taxon>
        <taxon>Oedothorax</taxon>
    </lineage>
</organism>
<protein>
    <submittedName>
        <fullName evidence="1">Uncharacterized protein</fullName>
    </submittedName>
</protein>
<keyword evidence="2" id="KW-1185">Reference proteome</keyword>
<comment type="caution">
    <text evidence="1">The sequence shown here is derived from an EMBL/GenBank/DDBJ whole genome shotgun (WGS) entry which is preliminary data.</text>
</comment>
<evidence type="ECO:0000313" key="2">
    <source>
        <dbReference type="Proteomes" id="UP000827092"/>
    </source>
</evidence>
<name>A0AAV6VGC4_9ARAC</name>
<dbReference type="AlphaFoldDB" id="A0AAV6VGC4"/>